<keyword evidence="4" id="KW-0406">Ion transport</keyword>
<dbReference type="AlphaFoldDB" id="A0A3B1CVT9"/>
<evidence type="ECO:0000313" key="10">
    <source>
        <dbReference type="EMBL" id="VAX23315.1"/>
    </source>
</evidence>
<keyword evidence="7" id="KW-0066">ATP synthesis</keyword>
<dbReference type="HAMAP" id="MF_00530">
    <property type="entry name" value="ATP_synth_epsil_bac"/>
    <property type="match status" value="1"/>
</dbReference>
<dbReference type="InterPro" id="IPR001469">
    <property type="entry name" value="ATP_synth_F1_dsu/esu"/>
</dbReference>
<dbReference type="Gene3D" id="1.20.5.440">
    <property type="entry name" value="ATP synthase delta/epsilon subunit, C-terminal domain"/>
    <property type="match status" value="1"/>
</dbReference>
<accession>A0A3B1CVT9</accession>
<dbReference type="InterPro" id="IPR020546">
    <property type="entry name" value="ATP_synth_F1_dsu/esu_N"/>
</dbReference>
<comment type="similarity">
    <text evidence="2">Belongs to the ATPase epsilon chain family.</text>
</comment>
<dbReference type="InterPro" id="IPR036771">
    <property type="entry name" value="ATPsynth_dsu/esu_N"/>
</dbReference>
<organism evidence="10">
    <name type="scientific">hydrothermal vent metagenome</name>
    <dbReference type="NCBI Taxonomy" id="652676"/>
    <lineage>
        <taxon>unclassified sequences</taxon>
        <taxon>metagenomes</taxon>
        <taxon>ecological metagenomes</taxon>
    </lineage>
</organism>
<dbReference type="InterPro" id="IPR020547">
    <property type="entry name" value="ATP_synth_F1_esu_C"/>
</dbReference>
<reference evidence="10" key="1">
    <citation type="submission" date="2018-06" db="EMBL/GenBank/DDBJ databases">
        <authorList>
            <person name="Zhirakovskaya E."/>
        </authorList>
    </citation>
    <scope>NUCLEOTIDE SEQUENCE</scope>
</reference>
<dbReference type="GO" id="GO:0045259">
    <property type="term" value="C:proton-transporting ATP synthase complex"/>
    <property type="evidence" value="ECO:0007669"/>
    <property type="project" value="UniProtKB-KW"/>
</dbReference>
<dbReference type="CDD" id="cd12152">
    <property type="entry name" value="F1-ATPase_delta"/>
    <property type="match status" value="1"/>
</dbReference>
<sequence length="144" mass="15788">MSETAESIEFNLQVITPHGLVEDATVSIVTMPGEEGDFGVLPGHMPFLTKLKPGVINYESGKMPRKMAVSGGYVEVTREKVIVLARTCEKGEDIDIDRAKKAKLTLEDLLAGKSQDDNDREYIEGKIMRAIARLDVVGNINSPK</sequence>
<evidence type="ECO:0000256" key="7">
    <source>
        <dbReference type="ARBA" id="ARBA00023310"/>
    </source>
</evidence>
<proteinExistence type="inferred from homology"/>
<evidence type="ECO:0000256" key="1">
    <source>
        <dbReference type="ARBA" id="ARBA00004170"/>
    </source>
</evidence>
<evidence type="ECO:0000256" key="2">
    <source>
        <dbReference type="ARBA" id="ARBA00005712"/>
    </source>
</evidence>
<dbReference type="GO" id="GO:0046933">
    <property type="term" value="F:proton-transporting ATP synthase activity, rotational mechanism"/>
    <property type="evidence" value="ECO:0007669"/>
    <property type="project" value="InterPro"/>
</dbReference>
<feature type="domain" description="ATP synthase epsilon subunit C-terminal" evidence="8">
    <location>
        <begin position="92"/>
        <end position="138"/>
    </location>
</feature>
<comment type="subcellular location">
    <subcellularLocation>
        <location evidence="1">Membrane</location>
        <topology evidence="1">Peripheral membrane protein</topology>
    </subcellularLocation>
</comment>
<keyword evidence="3" id="KW-0813">Transport</keyword>
<dbReference type="SUPFAM" id="SSF51344">
    <property type="entry name" value="Epsilon subunit of F1F0-ATP synthase N-terminal domain"/>
    <property type="match status" value="1"/>
</dbReference>
<keyword evidence="6" id="KW-0139">CF(1)</keyword>
<keyword evidence="10" id="KW-0378">Hydrolase</keyword>
<evidence type="ECO:0000256" key="3">
    <source>
        <dbReference type="ARBA" id="ARBA00022448"/>
    </source>
</evidence>
<evidence type="ECO:0000256" key="5">
    <source>
        <dbReference type="ARBA" id="ARBA00023136"/>
    </source>
</evidence>
<evidence type="ECO:0000256" key="6">
    <source>
        <dbReference type="ARBA" id="ARBA00023196"/>
    </source>
</evidence>
<protein>
    <submittedName>
        <fullName evidence="10">ATP synthase epsilon chain</fullName>
        <ecNumber evidence="10">3.6.3.14</ecNumber>
    </submittedName>
</protein>
<gene>
    <name evidence="10" type="ORF">MNBD_NITROSPINAE02-991</name>
</gene>
<feature type="domain" description="ATP synthase F1 complex delta/epsilon subunit N-terminal" evidence="9">
    <location>
        <begin position="10"/>
        <end position="87"/>
    </location>
</feature>
<dbReference type="PANTHER" id="PTHR13822">
    <property type="entry name" value="ATP SYNTHASE DELTA/EPSILON CHAIN"/>
    <property type="match status" value="1"/>
</dbReference>
<evidence type="ECO:0000256" key="4">
    <source>
        <dbReference type="ARBA" id="ARBA00023065"/>
    </source>
</evidence>
<dbReference type="Gene3D" id="2.60.15.10">
    <property type="entry name" value="F0F1 ATP synthase delta/epsilon subunit, N-terminal"/>
    <property type="match status" value="1"/>
</dbReference>
<dbReference type="EC" id="3.6.3.14" evidence="10"/>
<dbReference type="Pfam" id="PF00401">
    <property type="entry name" value="ATP-synt_DE"/>
    <property type="match status" value="1"/>
</dbReference>
<keyword evidence="5" id="KW-0472">Membrane</keyword>
<name>A0A3B1CVT9_9ZZZZ</name>
<dbReference type="NCBIfam" id="TIGR01216">
    <property type="entry name" value="ATP_synt_epsi"/>
    <property type="match status" value="1"/>
</dbReference>
<dbReference type="EMBL" id="UOGE01000084">
    <property type="protein sequence ID" value="VAX23315.1"/>
    <property type="molecule type" value="Genomic_DNA"/>
</dbReference>
<dbReference type="Pfam" id="PF02823">
    <property type="entry name" value="ATP-synt_DE_N"/>
    <property type="match status" value="1"/>
</dbReference>
<evidence type="ECO:0000259" key="8">
    <source>
        <dbReference type="Pfam" id="PF00401"/>
    </source>
</evidence>
<evidence type="ECO:0000259" key="9">
    <source>
        <dbReference type="Pfam" id="PF02823"/>
    </source>
</evidence>
<dbReference type="GO" id="GO:0016787">
    <property type="term" value="F:hydrolase activity"/>
    <property type="evidence" value="ECO:0007669"/>
    <property type="project" value="UniProtKB-KW"/>
</dbReference>
<dbReference type="PANTHER" id="PTHR13822:SF10">
    <property type="entry name" value="ATP SYNTHASE EPSILON CHAIN, CHLOROPLASTIC"/>
    <property type="match status" value="1"/>
</dbReference>